<evidence type="ECO:0000256" key="1">
    <source>
        <dbReference type="SAM" id="MobiDB-lite"/>
    </source>
</evidence>
<sequence length="279" mass="29955">MAYRTARLAAPGSTLRAAVGRRRARPGLRLLAGRRPGPGLAPSGRGQAAPPSPNGAARRARGHQPPSPDSSRGREIPTGEPAPGKDDEKLVDRDGAGTWALPRRYQRPHSWSQNENRPPVGAGERGGNAPLRVSGIATSRRGGPGRVRSDRDRRCRPGRRDRRPGVLAARRAGRDLRPAPGAAAHVRIRPVRTPARAGDRYLVSVIAGQPAKQCHQVKITEGSSSMKIVRNQPTRVSVTSSEGTPVEARANQRVIASDRIRGGPSKIWRLAAKPAHRAR</sequence>
<proteinExistence type="predicted"/>
<evidence type="ECO:0000313" key="2">
    <source>
        <dbReference type="EMBL" id="SNY72909.1"/>
    </source>
</evidence>
<accession>A0A285KJU9</accession>
<protein>
    <submittedName>
        <fullName evidence="2">Uncharacterized protein</fullName>
    </submittedName>
</protein>
<organism evidence="2 3">
    <name type="scientific">Paractinoplanes atraurantiacus</name>
    <dbReference type="NCBI Taxonomy" id="1036182"/>
    <lineage>
        <taxon>Bacteria</taxon>
        <taxon>Bacillati</taxon>
        <taxon>Actinomycetota</taxon>
        <taxon>Actinomycetes</taxon>
        <taxon>Micromonosporales</taxon>
        <taxon>Micromonosporaceae</taxon>
        <taxon>Paractinoplanes</taxon>
    </lineage>
</organism>
<gene>
    <name evidence="2" type="ORF">SAMN05421748_14453</name>
</gene>
<feature type="compositionally biased region" description="Low complexity" evidence="1">
    <location>
        <begin position="27"/>
        <end position="46"/>
    </location>
</feature>
<evidence type="ECO:0000313" key="3">
    <source>
        <dbReference type="Proteomes" id="UP000219612"/>
    </source>
</evidence>
<dbReference type="Proteomes" id="UP000219612">
    <property type="component" value="Unassembled WGS sequence"/>
</dbReference>
<name>A0A285KJU9_9ACTN</name>
<reference evidence="2 3" key="1">
    <citation type="submission" date="2017-09" db="EMBL/GenBank/DDBJ databases">
        <authorList>
            <person name="Ehlers B."/>
            <person name="Leendertz F.H."/>
        </authorList>
    </citation>
    <scope>NUCLEOTIDE SEQUENCE [LARGE SCALE GENOMIC DNA]</scope>
    <source>
        <strain evidence="2 3">CGMCC 4.6857</strain>
    </source>
</reference>
<dbReference type="AlphaFoldDB" id="A0A285KJU9"/>
<keyword evidence="3" id="KW-1185">Reference proteome</keyword>
<dbReference type="EMBL" id="OBDY01000044">
    <property type="protein sequence ID" value="SNY72909.1"/>
    <property type="molecule type" value="Genomic_DNA"/>
</dbReference>
<feature type="compositionally biased region" description="Basic and acidic residues" evidence="1">
    <location>
        <begin position="71"/>
        <end position="95"/>
    </location>
</feature>
<feature type="region of interest" description="Disordered" evidence="1">
    <location>
        <begin position="1"/>
        <end position="167"/>
    </location>
</feature>